<dbReference type="Pfam" id="PF08706">
    <property type="entry name" value="D5_N"/>
    <property type="match status" value="1"/>
</dbReference>
<dbReference type="Pfam" id="PF19263">
    <property type="entry name" value="DUF5906"/>
    <property type="match status" value="1"/>
</dbReference>
<accession>A0A7K1HHL6</accession>
<gene>
    <name evidence="5" type="ORF">GMD66_16040</name>
</gene>
<dbReference type="SUPFAM" id="SSF52540">
    <property type="entry name" value="P-loop containing nucleoside triphosphate hydrolases"/>
    <property type="match status" value="1"/>
</dbReference>
<dbReference type="EMBL" id="WNCR01000010">
    <property type="protein sequence ID" value="MTU30695.1"/>
    <property type="molecule type" value="Genomic_DNA"/>
</dbReference>
<dbReference type="AlphaFoldDB" id="A0A7K1HHL6"/>
<dbReference type="InterPro" id="IPR045455">
    <property type="entry name" value="NrS-1_pol-like_helicase"/>
</dbReference>
<feature type="domain" description="SF3 helicase" evidence="4">
    <location>
        <begin position="263"/>
        <end position="419"/>
    </location>
</feature>
<keyword evidence="3" id="KW-0067">ATP-binding</keyword>
<organism evidence="5 6">
    <name type="scientific">Parabacteroides merdae</name>
    <dbReference type="NCBI Taxonomy" id="46503"/>
    <lineage>
        <taxon>Bacteria</taxon>
        <taxon>Pseudomonadati</taxon>
        <taxon>Bacteroidota</taxon>
        <taxon>Bacteroidia</taxon>
        <taxon>Bacteroidales</taxon>
        <taxon>Tannerellaceae</taxon>
        <taxon>Parabacteroides</taxon>
    </lineage>
</organism>
<evidence type="ECO:0000259" key="4">
    <source>
        <dbReference type="PROSITE" id="PS51206"/>
    </source>
</evidence>
<dbReference type="InterPro" id="IPR014818">
    <property type="entry name" value="Phage/plasmid_primase_P4_C"/>
</dbReference>
<protein>
    <submittedName>
        <fullName evidence="5">DNA primase</fullName>
    </submittedName>
</protein>
<dbReference type="InterPro" id="IPR027417">
    <property type="entry name" value="P-loop_NTPase"/>
</dbReference>
<dbReference type="InterPro" id="IPR006500">
    <property type="entry name" value="Helicase_put_C_phage/plasmid"/>
</dbReference>
<evidence type="ECO:0000256" key="3">
    <source>
        <dbReference type="ARBA" id="ARBA00022840"/>
    </source>
</evidence>
<dbReference type="PANTHER" id="PTHR35372:SF2">
    <property type="entry name" value="SF3 HELICASE DOMAIN-CONTAINING PROTEIN"/>
    <property type="match status" value="1"/>
</dbReference>
<evidence type="ECO:0000313" key="5">
    <source>
        <dbReference type="EMBL" id="MTU30695.1"/>
    </source>
</evidence>
<sequence>MGIPQKTNNLENFKENAINAAFVGKAESIDDVLTKRSVEDYVYHMTRYQREIEKNYTLNEIIKHVFHIDFLNAYYHSEEGVLAYIENLREIIADSKASKDEKSEARTELKRLEPPAECKASIIIDYLLNISEKQKFGIGIMNDQAYYYNGCYWELLEKDFVKNFLSLVAERTGIKHAQASKVKFVDLLYKQFLLSSGLPVQEKTKEVKINLQNGTFVCRNGEFDVLQFSPDDFLTYQLPFCYDKDAKADKFMEFLEYVVPEKEARMVIAEYIAYAFAKHLRWEKCLVLIGSGGNGKSVLIDIITALLGEKNVCHIPLSRLCEANGYYRAEIGNYLLNACSEMGSKNSDPEMVKQLFSNDPVSARSPYGKPITVSNYCRFLFSTNFISNKDMEQTNGFFRRFLFIFFNVTIPEWKKNPNLAKEIINEELSGIFNWVLEGLRRILEPGRQGFTYSAHIDRANKELERNSNSVALFMCEENLQPSDKIHEDAKTLYNKYKNFCEDNHYGAVSKQEFLRRLETQLKYYVKRKATNNATWVYCETAKEPEKDKNKNQYVEKFKAEGIINSNKKEYL</sequence>
<dbReference type="RefSeq" id="WP_129943890.1">
    <property type="nucleotide sequence ID" value="NZ_RCYQ01000013.1"/>
</dbReference>
<dbReference type="Proteomes" id="UP000437446">
    <property type="component" value="Unassembled WGS sequence"/>
</dbReference>
<dbReference type="GO" id="GO:0016787">
    <property type="term" value="F:hydrolase activity"/>
    <property type="evidence" value="ECO:0007669"/>
    <property type="project" value="UniProtKB-KW"/>
</dbReference>
<keyword evidence="2" id="KW-0378">Hydrolase</keyword>
<name>A0A7K1HHL6_9BACT</name>
<dbReference type="PROSITE" id="PS51206">
    <property type="entry name" value="SF3_HELICASE_1"/>
    <property type="match status" value="1"/>
</dbReference>
<evidence type="ECO:0000256" key="2">
    <source>
        <dbReference type="ARBA" id="ARBA00022801"/>
    </source>
</evidence>
<dbReference type="InterPro" id="IPR014015">
    <property type="entry name" value="Helicase_SF3_DNA-vir"/>
</dbReference>
<reference evidence="5 6" key="1">
    <citation type="journal article" date="2019" name="Nat. Med.">
        <title>A library of human gut bacterial isolates paired with longitudinal multiomics data enables mechanistic microbiome research.</title>
        <authorList>
            <person name="Poyet M."/>
            <person name="Groussin M."/>
            <person name="Gibbons S.M."/>
            <person name="Avila-Pacheco J."/>
            <person name="Jiang X."/>
            <person name="Kearney S.M."/>
            <person name="Perrotta A.R."/>
            <person name="Berdy B."/>
            <person name="Zhao S."/>
            <person name="Lieberman T.D."/>
            <person name="Swanson P.K."/>
            <person name="Smith M."/>
            <person name="Roesemann S."/>
            <person name="Alexander J.E."/>
            <person name="Rich S.A."/>
            <person name="Livny J."/>
            <person name="Vlamakis H."/>
            <person name="Clish C."/>
            <person name="Bullock K."/>
            <person name="Deik A."/>
            <person name="Scott J."/>
            <person name="Pierce K.A."/>
            <person name="Xavier R.J."/>
            <person name="Alm E.J."/>
        </authorList>
    </citation>
    <scope>NUCLEOTIDE SEQUENCE [LARGE SCALE GENOMIC DNA]</scope>
    <source>
        <strain evidence="5 6">BIOML-A25</strain>
    </source>
</reference>
<evidence type="ECO:0000256" key="1">
    <source>
        <dbReference type="ARBA" id="ARBA00022741"/>
    </source>
</evidence>
<dbReference type="NCBIfam" id="TIGR01613">
    <property type="entry name" value="primase_Cterm"/>
    <property type="match status" value="1"/>
</dbReference>
<dbReference type="Gene3D" id="3.40.50.300">
    <property type="entry name" value="P-loop containing nucleotide triphosphate hydrolases"/>
    <property type="match status" value="1"/>
</dbReference>
<comment type="caution">
    <text evidence="5">The sequence shown here is derived from an EMBL/GenBank/DDBJ whole genome shotgun (WGS) entry which is preliminary data.</text>
</comment>
<dbReference type="GO" id="GO:0005524">
    <property type="term" value="F:ATP binding"/>
    <property type="evidence" value="ECO:0007669"/>
    <property type="project" value="UniProtKB-KW"/>
</dbReference>
<keyword evidence="1" id="KW-0547">Nucleotide-binding</keyword>
<evidence type="ECO:0000313" key="6">
    <source>
        <dbReference type="Proteomes" id="UP000437446"/>
    </source>
</evidence>
<dbReference type="InterPro" id="IPR051620">
    <property type="entry name" value="ORF904-like_C"/>
</dbReference>
<proteinExistence type="predicted"/>
<dbReference type="PANTHER" id="PTHR35372">
    <property type="entry name" value="ATP BINDING PROTEIN-RELATED"/>
    <property type="match status" value="1"/>
</dbReference>